<evidence type="ECO:0000313" key="1">
    <source>
        <dbReference type="EMBL" id="TDO26639.1"/>
    </source>
</evidence>
<dbReference type="Proteomes" id="UP000295741">
    <property type="component" value="Unassembled WGS sequence"/>
</dbReference>
<dbReference type="AlphaFoldDB" id="A0A4R6IVF4"/>
<accession>A0A4R6IVF4</accession>
<evidence type="ECO:0000313" key="2">
    <source>
        <dbReference type="Proteomes" id="UP000295741"/>
    </source>
</evidence>
<dbReference type="InterPro" id="IPR019850">
    <property type="entry name" value="GldD-like"/>
</dbReference>
<keyword evidence="2" id="KW-1185">Reference proteome</keyword>
<comment type="caution">
    <text evidence="1">The sequence shown here is derived from an EMBL/GenBank/DDBJ whole genome shotgun (WGS) entry which is preliminary data.</text>
</comment>
<name>A0A4R6IVF4_9BACT</name>
<reference evidence="1 2" key="1">
    <citation type="submission" date="2019-03" db="EMBL/GenBank/DDBJ databases">
        <title>Genomic Encyclopedia of Archaeal and Bacterial Type Strains, Phase II (KMG-II): from individual species to whole genera.</title>
        <authorList>
            <person name="Goeker M."/>
        </authorList>
    </citation>
    <scope>NUCLEOTIDE SEQUENCE [LARGE SCALE GENOMIC DNA]</scope>
    <source>
        <strain evidence="1 2">DSM 28323</strain>
    </source>
</reference>
<gene>
    <name evidence="1" type="ORF">BC659_1947</name>
</gene>
<dbReference type="EMBL" id="SNWP01000011">
    <property type="protein sequence ID" value="TDO26639.1"/>
    <property type="molecule type" value="Genomic_DNA"/>
</dbReference>
<proteinExistence type="predicted"/>
<sequence>MIYGTWSMVFVLGILILQSCNSSFTPKPKGYYKIHFPEKKYQLFEQDGYPYSFEYPAYAKIVKDSTFFGETTENPWWINVEFPEFNGRIYISYKAIGKNRFDTLVKHAFVLTGKHSAKAYSIDDSLMVTPNGINGMFFAVGGDVATANQFYLTDSARHFLRGAMYFDATPNADSLGIVNRFILQDMKHLINTFRWK</sequence>
<organism evidence="1 2">
    <name type="scientific">Sediminibacterium goheungense</name>
    <dbReference type="NCBI Taxonomy" id="1086393"/>
    <lineage>
        <taxon>Bacteria</taxon>
        <taxon>Pseudomonadati</taxon>
        <taxon>Bacteroidota</taxon>
        <taxon>Chitinophagia</taxon>
        <taxon>Chitinophagales</taxon>
        <taxon>Chitinophagaceae</taxon>
        <taxon>Sediminibacterium</taxon>
    </lineage>
</organism>
<keyword evidence="1" id="KW-0449">Lipoprotein</keyword>
<dbReference type="Pfam" id="PF25593">
    <property type="entry name" value="GldD_lipo"/>
    <property type="match status" value="1"/>
</dbReference>
<protein>
    <submittedName>
        <fullName evidence="1">Gliding motility-associated lipoprotein GldD</fullName>
    </submittedName>
</protein>